<organism evidence="2 3">
    <name type="scientific">Pleurodeles waltl</name>
    <name type="common">Iberian ribbed newt</name>
    <dbReference type="NCBI Taxonomy" id="8319"/>
    <lineage>
        <taxon>Eukaryota</taxon>
        <taxon>Metazoa</taxon>
        <taxon>Chordata</taxon>
        <taxon>Craniata</taxon>
        <taxon>Vertebrata</taxon>
        <taxon>Euteleostomi</taxon>
        <taxon>Amphibia</taxon>
        <taxon>Batrachia</taxon>
        <taxon>Caudata</taxon>
        <taxon>Salamandroidea</taxon>
        <taxon>Salamandridae</taxon>
        <taxon>Pleurodelinae</taxon>
        <taxon>Pleurodeles</taxon>
    </lineage>
</organism>
<keyword evidence="3" id="KW-1185">Reference proteome</keyword>
<dbReference type="Proteomes" id="UP001066276">
    <property type="component" value="Chromosome 7"/>
</dbReference>
<accession>A0AAV7PIF4</accession>
<evidence type="ECO:0000313" key="2">
    <source>
        <dbReference type="EMBL" id="KAJ1126992.1"/>
    </source>
</evidence>
<name>A0AAV7PIF4_PLEWA</name>
<sequence>MSSSARARLCCNRAALQTGCSGASGWSHVDQSRNDEVPLQVCCRGCSSRAARRNKAAEGAGYGVPLERGTKCDGTGGPDTDDEVSASLSADSTRW</sequence>
<gene>
    <name evidence="2" type="ORF">NDU88_005398</name>
</gene>
<reference evidence="2" key="1">
    <citation type="journal article" date="2022" name="bioRxiv">
        <title>Sequencing and chromosome-scale assembly of the giantPleurodeles waltlgenome.</title>
        <authorList>
            <person name="Brown T."/>
            <person name="Elewa A."/>
            <person name="Iarovenko S."/>
            <person name="Subramanian E."/>
            <person name="Araus A.J."/>
            <person name="Petzold A."/>
            <person name="Susuki M."/>
            <person name="Suzuki K.-i.T."/>
            <person name="Hayashi T."/>
            <person name="Toyoda A."/>
            <person name="Oliveira C."/>
            <person name="Osipova E."/>
            <person name="Leigh N.D."/>
            <person name="Simon A."/>
            <person name="Yun M.H."/>
        </authorList>
    </citation>
    <scope>NUCLEOTIDE SEQUENCE</scope>
    <source>
        <strain evidence="2">20211129_DDA</strain>
        <tissue evidence="2">Liver</tissue>
    </source>
</reference>
<evidence type="ECO:0000313" key="3">
    <source>
        <dbReference type="Proteomes" id="UP001066276"/>
    </source>
</evidence>
<protein>
    <submittedName>
        <fullName evidence="2">Uncharacterized protein</fullName>
    </submittedName>
</protein>
<feature type="compositionally biased region" description="Polar residues" evidence="1">
    <location>
        <begin position="86"/>
        <end position="95"/>
    </location>
</feature>
<dbReference type="AlphaFoldDB" id="A0AAV7PIF4"/>
<proteinExistence type="predicted"/>
<feature type="region of interest" description="Disordered" evidence="1">
    <location>
        <begin position="54"/>
        <end position="95"/>
    </location>
</feature>
<dbReference type="EMBL" id="JANPWB010000011">
    <property type="protein sequence ID" value="KAJ1126992.1"/>
    <property type="molecule type" value="Genomic_DNA"/>
</dbReference>
<evidence type="ECO:0000256" key="1">
    <source>
        <dbReference type="SAM" id="MobiDB-lite"/>
    </source>
</evidence>
<comment type="caution">
    <text evidence="2">The sequence shown here is derived from an EMBL/GenBank/DDBJ whole genome shotgun (WGS) entry which is preliminary data.</text>
</comment>